<dbReference type="GO" id="GO:0034236">
    <property type="term" value="F:protein kinase A catalytic subunit binding"/>
    <property type="evidence" value="ECO:0007669"/>
    <property type="project" value="TreeGrafter"/>
</dbReference>
<gene>
    <name evidence="2" type="ORF">DW352_19015</name>
</gene>
<dbReference type="Gene3D" id="2.60.120.10">
    <property type="entry name" value="Jelly Rolls"/>
    <property type="match status" value="1"/>
</dbReference>
<dbReference type="PANTHER" id="PTHR11635">
    <property type="entry name" value="CAMP-DEPENDENT PROTEIN KINASE REGULATORY CHAIN"/>
    <property type="match status" value="1"/>
</dbReference>
<dbReference type="CDD" id="cd00038">
    <property type="entry name" value="CAP_ED"/>
    <property type="match status" value="1"/>
</dbReference>
<dbReference type="KEGG" id="ptaw:DW352_19015"/>
<dbReference type="AlphaFoldDB" id="A0A345ZZS7"/>
<dbReference type="Proteomes" id="UP000254889">
    <property type="component" value="Chromosome"/>
</dbReference>
<dbReference type="EMBL" id="CP031417">
    <property type="protein sequence ID" value="AXK82424.1"/>
    <property type="molecule type" value="Genomic_DNA"/>
</dbReference>
<reference evidence="2 3" key="1">
    <citation type="submission" date="2018-07" db="EMBL/GenBank/DDBJ databases">
        <authorList>
            <person name="Quirk P.G."/>
            <person name="Krulwich T.A."/>
        </authorList>
    </citation>
    <scope>NUCLEOTIDE SEQUENCE [LARGE SCALE GENOMIC DNA]</scope>
    <source>
        <strain evidence="2 3">CC-BB4</strain>
    </source>
</reference>
<dbReference type="PANTHER" id="PTHR11635:SF152">
    <property type="entry name" value="CAMP-DEPENDENT PROTEIN KINASE TYPE I REGULATORY SUBUNIT-RELATED"/>
    <property type="match status" value="1"/>
</dbReference>
<dbReference type="GO" id="GO:0004862">
    <property type="term" value="F:cAMP-dependent protein kinase inhibitor activity"/>
    <property type="evidence" value="ECO:0007669"/>
    <property type="project" value="TreeGrafter"/>
</dbReference>
<evidence type="ECO:0000259" key="1">
    <source>
        <dbReference type="PROSITE" id="PS50042"/>
    </source>
</evidence>
<dbReference type="RefSeq" id="WP_115692803.1">
    <property type="nucleotide sequence ID" value="NZ_CP031417.1"/>
</dbReference>
<dbReference type="SMART" id="SM00100">
    <property type="entry name" value="cNMP"/>
    <property type="match status" value="1"/>
</dbReference>
<dbReference type="InterPro" id="IPR014710">
    <property type="entry name" value="RmlC-like_jellyroll"/>
</dbReference>
<proteinExistence type="predicted"/>
<dbReference type="PROSITE" id="PS50042">
    <property type="entry name" value="CNMP_BINDING_3"/>
    <property type="match status" value="1"/>
</dbReference>
<dbReference type="GO" id="GO:0005829">
    <property type="term" value="C:cytosol"/>
    <property type="evidence" value="ECO:0007669"/>
    <property type="project" value="TreeGrafter"/>
</dbReference>
<dbReference type="InterPro" id="IPR000595">
    <property type="entry name" value="cNMP-bd_dom"/>
</dbReference>
<dbReference type="Pfam" id="PF00027">
    <property type="entry name" value="cNMP_binding"/>
    <property type="match status" value="1"/>
</dbReference>
<dbReference type="InterPro" id="IPR050503">
    <property type="entry name" value="cAMP-dep_PK_reg_su-like"/>
</dbReference>
<accession>A0A345ZZS7</accession>
<protein>
    <submittedName>
        <fullName evidence="2">Cyclic nucleotide-binding domain-containing protein</fullName>
    </submittedName>
</protein>
<name>A0A345ZZS7_9HYPH</name>
<organism evidence="2 3">
    <name type="scientific">Pseudolabrys taiwanensis</name>
    <dbReference type="NCBI Taxonomy" id="331696"/>
    <lineage>
        <taxon>Bacteria</taxon>
        <taxon>Pseudomonadati</taxon>
        <taxon>Pseudomonadota</taxon>
        <taxon>Alphaproteobacteria</taxon>
        <taxon>Hyphomicrobiales</taxon>
        <taxon>Xanthobacteraceae</taxon>
        <taxon>Pseudolabrys</taxon>
    </lineage>
</organism>
<dbReference type="SUPFAM" id="SSF51206">
    <property type="entry name" value="cAMP-binding domain-like"/>
    <property type="match status" value="1"/>
</dbReference>
<dbReference type="GO" id="GO:0030552">
    <property type="term" value="F:cAMP binding"/>
    <property type="evidence" value="ECO:0007669"/>
    <property type="project" value="TreeGrafter"/>
</dbReference>
<feature type="domain" description="Cyclic nucleotide-binding" evidence="1">
    <location>
        <begin position="15"/>
        <end position="133"/>
    </location>
</feature>
<evidence type="ECO:0000313" key="3">
    <source>
        <dbReference type="Proteomes" id="UP000254889"/>
    </source>
</evidence>
<dbReference type="InterPro" id="IPR018490">
    <property type="entry name" value="cNMP-bd_dom_sf"/>
</dbReference>
<sequence>MALEDDIAFFEQVPTFAALGRQALQVLAIGAEARHLQSGSVLFYAGELADAAYLVQEGSLLLEPGTFTEREEHVAGPGALIGELALLTDTVAPATAIAREPTTVVRVPRNLFRKTLEGYPAAAQRLRDLLAARVDTWTQDLDKVRRALKKET</sequence>
<dbReference type="OrthoDB" id="9807547at2"/>
<keyword evidence="3" id="KW-1185">Reference proteome</keyword>
<evidence type="ECO:0000313" key="2">
    <source>
        <dbReference type="EMBL" id="AXK82424.1"/>
    </source>
</evidence>
<dbReference type="GO" id="GO:0005952">
    <property type="term" value="C:cAMP-dependent protein kinase complex"/>
    <property type="evidence" value="ECO:0007669"/>
    <property type="project" value="InterPro"/>
</dbReference>